<dbReference type="SUPFAM" id="SSF56112">
    <property type="entry name" value="Protein kinase-like (PK-like)"/>
    <property type="match status" value="1"/>
</dbReference>
<dbReference type="PANTHER" id="PTHR33112:SF10">
    <property type="entry name" value="TOL"/>
    <property type="match status" value="1"/>
</dbReference>
<dbReference type="Gene3D" id="1.10.510.10">
    <property type="entry name" value="Transferase(Phosphotransferase) domain 1"/>
    <property type="match status" value="2"/>
</dbReference>
<reference evidence="3 4" key="1">
    <citation type="journal article" date="2023" name="G3 (Bethesda)">
        <title>A chromosome-level genome assembly of Zasmidium syzygii isolated from banana leaves.</title>
        <authorList>
            <person name="van Westerhoven A.C."/>
            <person name="Mehrabi R."/>
            <person name="Talebi R."/>
            <person name="Steentjes M.B.F."/>
            <person name="Corcolon B."/>
            <person name="Chong P.A."/>
            <person name="Kema G.H.J."/>
            <person name="Seidl M.F."/>
        </authorList>
    </citation>
    <scope>NUCLEOTIDE SEQUENCE [LARGE SCALE GENOMIC DNA]</scope>
    <source>
        <strain evidence="3 4">P124</strain>
    </source>
</reference>
<protein>
    <recommendedName>
        <fullName evidence="2">Protein kinase domain-containing protein</fullName>
    </recommendedName>
</protein>
<name>A0ABR0E4H3_ZASCE</name>
<dbReference type="SMART" id="SM00220">
    <property type="entry name" value="S_TKc"/>
    <property type="match status" value="1"/>
</dbReference>
<dbReference type="Pfam" id="PF06985">
    <property type="entry name" value="HET"/>
    <property type="match status" value="1"/>
</dbReference>
<proteinExistence type="predicted"/>
<dbReference type="InterPro" id="IPR000719">
    <property type="entry name" value="Prot_kinase_dom"/>
</dbReference>
<evidence type="ECO:0000313" key="3">
    <source>
        <dbReference type="EMBL" id="KAK4496275.1"/>
    </source>
</evidence>
<feature type="region of interest" description="Disordered" evidence="1">
    <location>
        <begin position="299"/>
        <end position="318"/>
    </location>
</feature>
<dbReference type="Proteomes" id="UP001305779">
    <property type="component" value="Unassembled WGS sequence"/>
</dbReference>
<evidence type="ECO:0000313" key="4">
    <source>
        <dbReference type="Proteomes" id="UP001305779"/>
    </source>
</evidence>
<dbReference type="PROSITE" id="PS50011">
    <property type="entry name" value="PROTEIN_KINASE_DOM"/>
    <property type="match status" value="1"/>
</dbReference>
<comment type="caution">
    <text evidence="3">The sequence shown here is derived from an EMBL/GenBank/DDBJ whole genome shotgun (WGS) entry which is preliminary data.</text>
</comment>
<dbReference type="PANTHER" id="PTHR33112">
    <property type="entry name" value="DOMAIN PROTEIN, PUTATIVE-RELATED"/>
    <property type="match status" value="1"/>
</dbReference>
<organism evidence="3 4">
    <name type="scientific">Zasmidium cellare</name>
    <name type="common">Wine cellar mold</name>
    <name type="synonym">Racodium cellare</name>
    <dbReference type="NCBI Taxonomy" id="395010"/>
    <lineage>
        <taxon>Eukaryota</taxon>
        <taxon>Fungi</taxon>
        <taxon>Dikarya</taxon>
        <taxon>Ascomycota</taxon>
        <taxon>Pezizomycotina</taxon>
        <taxon>Dothideomycetes</taxon>
        <taxon>Dothideomycetidae</taxon>
        <taxon>Mycosphaerellales</taxon>
        <taxon>Mycosphaerellaceae</taxon>
        <taxon>Zasmidium</taxon>
    </lineage>
</organism>
<dbReference type="InterPro" id="IPR010730">
    <property type="entry name" value="HET"/>
</dbReference>
<evidence type="ECO:0000259" key="2">
    <source>
        <dbReference type="PROSITE" id="PS50011"/>
    </source>
</evidence>
<accession>A0ABR0E4H3</accession>
<keyword evidence="4" id="KW-1185">Reference proteome</keyword>
<sequence>MAKQLCTEFDQNMKLAEWSHQHPRKFLPHSHIARLVTLSAIRECVPGISPGLADFVFTQAAKVFAILIHSKCYWGSLRDALQLCSDYGLTDETLPIPEIDGVCFHHERETGRGCEHKPHLNVFHESDWGISAWGSFYDDQWHFLAPVFRFERDRFGYNFPRGTILPILKFGVDRAEGHFGSVTEASIDEDHLVGYPEGQKPTRVAIKKFVAKELDPEVAWNKEKEALEKMRPHQHLNDCVAAVALGDEYLLISRWADGGDLQKLWQANPFPEPDVGKLRDILIQFKGLASALQSVHGETRTLPPEATTDGQETRYPPDPTIPRIEAPDDGDHSNWRHGDLKPANVFVFLASFNWPGILKIGDLGLAKRHLVVTAKRTTPSTTEYGTQAYEPPEALTGGSKPRSRLYDIWSFGCVLMETIVWLLYGYDGLQELSKIPIVRWRETLYYSVTENSIAPSAEVNRSMRQVMEDVLEFDPECNSNSLLRDLILLVKEQLLVVALPGTQEAVNSGKARIDAGRLVQELTTLVDRSKMPGQERSESPAVLLQEAIQLTRDIGLEYLWVDALCIIQGPGGDFNDEAERMEQVFSAAYCVIAASRAKGVSDGFLGRRAQRKTVMMPNHSLFLCEDIDDFQQDVIDGHLNQRGWVLQERALARRTIYFAERQTYWECGKGVRCETFTRMTKGMLDAFSADQLTSKQASFLGDSDFPRMAEKDTKGGRIVLFESLYEQYCRLKFTNDYDKPIAIAGLERRLCRAFDTDGGFGLFNIYLERSLLWQRDIADTPRLTKIEMPPGREYVPSWSWMAYRGSIKFLNLPFDGIEWAKSEYRSPWTTAPSSTTQNSRSVRDRSTSTFQVITRNFDLDPEEQTKAQSGIVWDGEYAVSGPLKCVVIGKLRSEARLPTQMHYTLVLKQIDQLGTFERVGVGCLTKDKIHFGGTPTWSVVR</sequence>
<feature type="domain" description="Protein kinase" evidence="2">
    <location>
        <begin position="168"/>
        <end position="495"/>
    </location>
</feature>
<dbReference type="InterPro" id="IPR001245">
    <property type="entry name" value="Ser-Thr/Tyr_kinase_cat_dom"/>
</dbReference>
<evidence type="ECO:0000256" key="1">
    <source>
        <dbReference type="SAM" id="MobiDB-lite"/>
    </source>
</evidence>
<dbReference type="Pfam" id="PF00069">
    <property type="entry name" value="Pkinase"/>
    <property type="match status" value="1"/>
</dbReference>
<dbReference type="Pfam" id="PF07714">
    <property type="entry name" value="PK_Tyr_Ser-Thr"/>
    <property type="match status" value="1"/>
</dbReference>
<dbReference type="EMBL" id="JAXOVC010000010">
    <property type="protein sequence ID" value="KAK4496275.1"/>
    <property type="molecule type" value="Genomic_DNA"/>
</dbReference>
<dbReference type="InterPro" id="IPR011009">
    <property type="entry name" value="Kinase-like_dom_sf"/>
</dbReference>
<gene>
    <name evidence="3" type="ORF">PRZ48_012255</name>
</gene>